<reference evidence="7 8" key="1">
    <citation type="journal article" date="2015" name="Genome Announc.">
        <title>Complete Genome Sequence of Corynebacterium camporealensis DSM 44610, Isolated from the Milk of a Manchega Sheep with Subclinical Mastitis.</title>
        <authorList>
            <person name="Ruckert C."/>
            <person name="Albersmeier A."/>
            <person name="Winkler A."/>
            <person name="Tauch A."/>
        </authorList>
    </citation>
    <scope>NUCLEOTIDE SEQUENCE [LARGE SCALE GENOMIC DNA]</scope>
    <source>
        <strain evidence="7 8">DSM 44610</strain>
    </source>
</reference>
<dbReference type="EMBL" id="CP011311">
    <property type="protein sequence ID" value="AKE38514.1"/>
    <property type="molecule type" value="Genomic_DNA"/>
</dbReference>
<keyword evidence="3" id="KW-0547">Nucleotide-binding</keyword>
<dbReference type="GO" id="GO:0015418">
    <property type="term" value="F:ABC-type quaternary ammonium compound transporting activity"/>
    <property type="evidence" value="ECO:0007669"/>
    <property type="project" value="UniProtKB-EC"/>
</dbReference>
<gene>
    <name evidence="7" type="ORF">UL81_02665</name>
</gene>
<dbReference type="PANTHER" id="PTHR43117:SF4">
    <property type="entry name" value="OSMOPROTECTANT IMPORT ATP-BINDING PROTEIN OSMV"/>
    <property type="match status" value="1"/>
</dbReference>
<evidence type="ECO:0000256" key="5">
    <source>
        <dbReference type="ARBA" id="ARBA00066388"/>
    </source>
</evidence>
<evidence type="ECO:0000256" key="2">
    <source>
        <dbReference type="ARBA" id="ARBA00022448"/>
    </source>
</evidence>
<dbReference type="RefSeq" id="WP_035106770.1">
    <property type="nucleotide sequence ID" value="NZ_CP011311.1"/>
</dbReference>
<dbReference type="PATRIC" id="fig|161896.4.peg.524"/>
<dbReference type="Pfam" id="PF00005">
    <property type="entry name" value="ABC_tran"/>
    <property type="match status" value="1"/>
</dbReference>
<feature type="domain" description="ABC transporter" evidence="6">
    <location>
        <begin position="14"/>
        <end position="251"/>
    </location>
</feature>
<dbReference type="InterPro" id="IPR003439">
    <property type="entry name" value="ABC_transporter-like_ATP-bd"/>
</dbReference>
<dbReference type="PANTHER" id="PTHR43117">
    <property type="entry name" value="OSMOPROTECTANT IMPORT ATP-BINDING PROTEIN OSMV"/>
    <property type="match status" value="1"/>
</dbReference>
<dbReference type="HOGENOM" id="CLU_000604_2_2_11"/>
<accession>A0A0F6TAG5</accession>
<dbReference type="InterPro" id="IPR027417">
    <property type="entry name" value="P-loop_NTPase"/>
</dbReference>
<dbReference type="OrthoDB" id="9802264at2"/>
<keyword evidence="4" id="KW-0067">ATP-binding</keyword>
<dbReference type="PROSITE" id="PS50893">
    <property type="entry name" value="ABC_TRANSPORTER_2"/>
    <property type="match status" value="1"/>
</dbReference>
<proteinExistence type="inferred from homology"/>
<name>A0A0F6TAG5_9CORY</name>
<evidence type="ECO:0000313" key="8">
    <source>
        <dbReference type="Proteomes" id="UP000033566"/>
    </source>
</evidence>
<evidence type="ECO:0000313" key="7">
    <source>
        <dbReference type="EMBL" id="AKE38514.1"/>
    </source>
</evidence>
<dbReference type="SUPFAM" id="SSF52540">
    <property type="entry name" value="P-loop containing nucleoside triphosphate hydrolases"/>
    <property type="match status" value="1"/>
</dbReference>
<sequence length="387" mass="42142">MSNEQKNNQSGAEIVFEGVTKAYPGQDEPAVDNLNLTIPAGELVAFVGPSGCGKTTSLKMINRLVEPSGGKILINGEDVTKKNPTELRRDIGYVIQGGGLLPHMSVADNIALVPKMKKWDEKKITKRTDELLDMVGLDPSIYRDRYPRELSGGQQQRVGVARGLAADPPVVLMDEPFGAVDPITRARLQDELVSIQSELGKTIVCVTHDIDEAMKLGHRILIFEPGAKISQYDAPENVLANPANSFVEDFIGSGSALKQLNLRRVSEMELIQPPRAYIGEDAAEVAKRVREAGEDSVVILDDHDRPHEWYGLRQVERMDTIQEPNVDLVSVVGARSSLSDAMSAMLASAHGGALVTSRGKFIGVLPYDTVNGYIRQFNEEAADSGEV</sequence>
<dbReference type="SMART" id="SM00382">
    <property type="entry name" value="AAA"/>
    <property type="match status" value="1"/>
</dbReference>
<dbReference type="InterPro" id="IPR003593">
    <property type="entry name" value="AAA+_ATPase"/>
</dbReference>
<evidence type="ECO:0000256" key="4">
    <source>
        <dbReference type="ARBA" id="ARBA00022840"/>
    </source>
</evidence>
<dbReference type="Proteomes" id="UP000033566">
    <property type="component" value="Chromosome"/>
</dbReference>
<dbReference type="InterPro" id="IPR017871">
    <property type="entry name" value="ABC_transporter-like_CS"/>
</dbReference>
<dbReference type="GO" id="GO:0016887">
    <property type="term" value="F:ATP hydrolysis activity"/>
    <property type="evidence" value="ECO:0007669"/>
    <property type="project" value="InterPro"/>
</dbReference>
<keyword evidence="8" id="KW-1185">Reference proteome</keyword>
<protein>
    <recommendedName>
        <fullName evidence="5">ABC-type quaternary amine transporter</fullName>
        <ecNumber evidence="5">7.6.2.9</ecNumber>
    </recommendedName>
</protein>
<dbReference type="KEGG" id="ccj:UL81_02665"/>
<evidence type="ECO:0000256" key="1">
    <source>
        <dbReference type="ARBA" id="ARBA00005417"/>
    </source>
</evidence>
<dbReference type="FunFam" id="3.40.50.300:FF:000425">
    <property type="entry name" value="Probable ABC transporter, ATP-binding subunit"/>
    <property type="match status" value="1"/>
</dbReference>
<comment type="similarity">
    <text evidence="1">Belongs to the ABC transporter superfamily.</text>
</comment>
<dbReference type="GO" id="GO:0005524">
    <property type="term" value="F:ATP binding"/>
    <property type="evidence" value="ECO:0007669"/>
    <property type="project" value="UniProtKB-KW"/>
</dbReference>
<keyword evidence="2" id="KW-0813">Transport</keyword>
<dbReference type="AlphaFoldDB" id="A0A0F6TAG5"/>
<evidence type="ECO:0000256" key="3">
    <source>
        <dbReference type="ARBA" id="ARBA00022741"/>
    </source>
</evidence>
<dbReference type="Gene3D" id="3.40.50.300">
    <property type="entry name" value="P-loop containing nucleotide triphosphate hydrolases"/>
    <property type="match status" value="1"/>
</dbReference>
<dbReference type="PROSITE" id="PS00211">
    <property type="entry name" value="ABC_TRANSPORTER_1"/>
    <property type="match status" value="1"/>
</dbReference>
<evidence type="ECO:0000259" key="6">
    <source>
        <dbReference type="PROSITE" id="PS50893"/>
    </source>
</evidence>
<dbReference type="EC" id="7.6.2.9" evidence="5"/>
<organism evidence="7 8">
    <name type="scientific">Corynebacterium camporealensis</name>
    <dbReference type="NCBI Taxonomy" id="161896"/>
    <lineage>
        <taxon>Bacteria</taxon>
        <taxon>Bacillati</taxon>
        <taxon>Actinomycetota</taxon>
        <taxon>Actinomycetes</taxon>
        <taxon>Mycobacteriales</taxon>
        <taxon>Corynebacteriaceae</taxon>
        <taxon>Corynebacterium</taxon>
    </lineage>
</organism>
<dbReference type="STRING" id="161896.UL81_02665"/>